<dbReference type="RefSeq" id="WP_090245854.1">
    <property type="nucleotide sequence ID" value="NZ_FNOU01000015.1"/>
</dbReference>
<proteinExistence type="inferred from homology"/>
<dbReference type="PROSITE" id="PS00061">
    <property type="entry name" value="ADH_SHORT"/>
    <property type="match status" value="1"/>
</dbReference>
<evidence type="ECO:0000313" key="4">
    <source>
        <dbReference type="EMBL" id="SDY07813.1"/>
    </source>
</evidence>
<dbReference type="PRINTS" id="PR00081">
    <property type="entry name" value="GDHRDH"/>
</dbReference>
<dbReference type="PANTHER" id="PTHR42760">
    <property type="entry name" value="SHORT-CHAIN DEHYDROGENASES/REDUCTASES FAMILY MEMBER"/>
    <property type="match status" value="1"/>
</dbReference>
<name>A0A1H3GWW3_EUBBA</name>
<dbReference type="SMART" id="SM00822">
    <property type="entry name" value="PKS_KR"/>
    <property type="match status" value="1"/>
</dbReference>
<feature type="domain" description="Ketoreductase" evidence="3">
    <location>
        <begin position="8"/>
        <end position="190"/>
    </location>
</feature>
<dbReference type="STRING" id="1528.SAMN04488579_11562"/>
<sequence length="247" mass="25684">MAGKHEGQVVIITGSARGIGYTMAEYLDGLGASVVIADIDEEAAVAAASALSGDTLAMGCNITDETSVAAMVDGVMAKYGRIDVLINNAGIFPVKIFSAMTFEDWKTVIDIDLNGTFLVTHAVYAVMEEQKSGKIINVASIAGRVGGFGFTHYSAAKGGVIAFTKALAREAAKLGIQVNALAPGVVVTDMAKSNFPKYALDEHIRVTPAGRLGKPEDLLGAVSFLSSPESDYVVGQVLTVDGGYTMV</sequence>
<dbReference type="SUPFAM" id="SSF51735">
    <property type="entry name" value="NAD(P)-binding Rossmann-fold domains"/>
    <property type="match status" value="1"/>
</dbReference>
<dbReference type="InterPro" id="IPR002347">
    <property type="entry name" value="SDR_fam"/>
</dbReference>
<protein>
    <submittedName>
        <fullName evidence="4">3-oxoacyl-[acyl-carrier protein] reductase</fullName>
    </submittedName>
</protein>
<dbReference type="InterPro" id="IPR057326">
    <property type="entry name" value="KR_dom"/>
</dbReference>
<evidence type="ECO:0000313" key="5">
    <source>
        <dbReference type="Proteomes" id="UP000199652"/>
    </source>
</evidence>
<dbReference type="EMBL" id="FNOU01000015">
    <property type="protein sequence ID" value="SDY07813.1"/>
    <property type="molecule type" value="Genomic_DNA"/>
</dbReference>
<dbReference type="GO" id="GO:0030497">
    <property type="term" value="P:fatty acid elongation"/>
    <property type="evidence" value="ECO:0007669"/>
    <property type="project" value="TreeGrafter"/>
</dbReference>
<dbReference type="PANTHER" id="PTHR42760:SF135">
    <property type="entry name" value="BLL7886 PROTEIN"/>
    <property type="match status" value="1"/>
</dbReference>
<dbReference type="PRINTS" id="PR00080">
    <property type="entry name" value="SDRFAMILY"/>
</dbReference>
<dbReference type="Proteomes" id="UP000199652">
    <property type="component" value="Unassembled WGS sequence"/>
</dbReference>
<dbReference type="AlphaFoldDB" id="A0A1H3GWW3"/>
<comment type="similarity">
    <text evidence="1">Belongs to the short-chain dehydrogenases/reductases (SDR) family.</text>
</comment>
<organism evidence="4 5">
    <name type="scientific">Eubacterium barkeri</name>
    <name type="common">Clostridium barkeri</name>
    <dbReference type="NCBI Taxonomy" id="1528"/>
    <lineage>
        <taxon>Bacteria</taxon>
        <taxon>Bacillati</taxon>
        <taxon>Bacillota</taxon>
        <taxon>Clostridia</taxon>
        <taxon>Eubacteriales</taxon>
        <taxon>Eubacteriaceae</taxon>
        <taxon>Eubacterium</taxon>
    </lineage>
</organism>
<gene>
    <name evidence="4" type="ORF">SAMN04488579_11562</name>
</gene>
<evidence type="ECO:0000256" key="1">
    <source>
        <dbReference type="ARBA" id="ARBA00006484"/>
    </source>
</evidence>
<dbReference type="InterPro" id="IPR020904">
    <property type="entry name" value="Sc_DH/Rdtase_CS"/>
</dbReference>
<accession>A0A1H3GWW3</accession>
<keyword evidence="2" id="KW-0560">Oxidoreductase</keyword>
<dbReference type="Gene3D" id="3.40.50.720">
    <property type="entry name" value="NAD(P)-binding Rossmann-like Domain"/>
    <property type="match status" value="1"/>
</dbReference>
<dbReference type="OrthoDB" id="9803333at2"/>
<evidence type="ECO:0000256" key="2">
    <source>
        <dbReference type="ARBA" id="ARBA00023002"/>
    </source>
</evidence>
<dbReference type="Pfam" id="PF13561">
    <property type="entry name" value="adh_short_C2"/>
    <property type="match status" value="1"/>
</dbReference>
<keyword evidence="5" id="KW-1185">Reference proteome</keyword>
<dbReference type="InterPro" id="IPR036291">
    <property type="entry name" value="NAD(P)-bd_dom_sf"/>
</dbReference>
<dbReference type="GO" id="GO:0016616">
    <property type="term" value="F:oxidoreductase activity, acting on the CH-OH group of donors, NAD or NADP as acceptor"/>
    <property type="evidence" value="ECO:0007669"/>
    <property type="project" value="TreeGrafter"/>
</dbReference>
<reference evidence="5" key="1">
    <citation type="submission" date="2016-10" db="EMBL/GenBank/DDBJ databases">
        <authorList>
            <person name="Varghese N."/>
            <person name="Submissions S."/>
        </authorList>
    </citation>
    <scope>NUCLEOTIDE SEQUENCE [LARGE SCALE GENOMIC DNA]</scope>
    <source>
        <strain evidence="5">VPI 5359</strain>
    </source>
</reference>
<dbReference type="FunFam" id="3.40.50.720:FF:000173">
    <property type="entry name" value="3-oxoacyl-[acyl-carrier protein] reductase"/>
    <property type="match status" value="1"/>
</dbReference>
<evidence type="ECO:0000259" key="3">
    <source>
        <dbReference type="SMART" id="SM00822"/>
    </source>
</evidence>